<organism evidence="2 3">
    <name type="scientific">Allacma fusca</name>
    <dbReference type="NCBI Taxonomy" id="39272"/>
    <lineage>
        <taxon>Eukaryota</taxon>
        <taxon>Metazoa</taxon>
        <taxon>Ecdysozoa</taxon>
        <taxon>Arthropoda</taxon>
        <taxon>Hexapoda</taxon>
        <taxon>Collembola</taxon>
        <taxon>Symphypleona</taxon>
        <taxon>Sminthuridae</taxon>
        <taxon>Allacma</taxon>
    </lineage>
</organism>
<dbReference type="Proteomes" id="UP000708208">
    <property type="component" value="Unassembled WGS sequence"/>
</dbReference>
<evidence type="ECO:0000313" key="3">
    <source>
        <dbReference type="Proteomes" id="UP000708208"/>
    </source>
</evidence>
<dbReference type="EMBL" id="CAJVCH010532201">
    <property type="protein sequence ID" value="CAG7824280.1"/>
    <property type="molecule type" value="Genomic_DNA"/>
</dbReference>
<comment type="caution">
    <text evidence="2">The sequence shown here is derived from an EMBL/GenBank/DDBJ whole genome shotgun (WGS) entry which is preliminary data.</text>
</comment>
<proteinExistence type="predicted"/>
<dbReference type="AlphaFoldDB" id="A0A8J2PWD8"/>
<feature type="region of interest" description="Disordered" evidence="1">
    <location>
        <begin position="55"/>
        <end position="108"/>
    </location>
</feature>
<gene>
    <name evidence="2" type="ORF">AFUS01_LOCUS34443</name>
</gene>
<accession>A0A8J2PWD8</accession>
<reference evidence="2" key="1">
    <citation type="submission" date="2021-06" db="EMBL/GenBank/DDBJ databases">
        <authorList>
            <person name="Hodson N. C."/>
            <person name="Mongue J. A."/>
            <person name="Jaron S. K."/>
        </authorList>
    </citation>
    <scope>NUCLEOTIDE SEQUENCE</scope>
</reference>
<protein>
    <submittedName>
        <fullName evidence="2">Uncharacterized protein</fullName>
    </submittedName>
</protein>
<feature type="compositionally biased region" description="Low complexity" evidence="1">
    <location>
        <begin position="66"/>
        <end position="89"/>
    </location>
</feature>
<name>A0A8J2PWD8_9HEXA</name>
<keyword evidence="3" id="KW-1185">Reference proteome</keyword>
<feature type="compositionally biased region" description="Polar residues" evidence="1">
    <location>
        <begin position="90"/>
        <end position="100"/>
    </location>
</feature>
<evidence type="ECO:0000313" key="2">
    <source>
        <dbReference type="EMBL" id="CAG7824280.1"/>
    </source>
</evidence>
<evidence type="ECO:0000256" key="1">
    <source>
        <dbReference type="SAM" id="MobiDB-lite"/>
    </source>
</evidence>
<sequence length="279" mass="31208">MVIGAVVPPQFAISYLPSEFQALIAQDPHEIFAASITPADRRNWFPTYHDLAPVNNPDVDPDIPSDSDNPLQNISISPRRASNSSSTPAHNTASSQTTSPHRIPTATMGPTRLLFDKPKFPSQETSSDNIHFFDYYYVLPSTSRRTYAQFCDDILAQMPRDVPDRKSQLLDALSMTPFPNELPTIFALRVRSAAGTEWKSLPEKTAVDSIRSKLDPTVNIFLQSWNDRIRNFAHLLDALREYETCANTTLRTPDPSTLTPAIPSALDQKLDKVLARLEK</sequence>